<accession>A0AAN6FZL9</accession>
<dbReference type="Gene3D" id="3.30.710.10">
    <property type="entry name" value="Potassium Channel Kv1.1, Chain A"/>
    <property type="match status" value="1"/>
</dbReference>
<feature type="compositionally biased region" description="Polar residues" evidence="1">
    <location>
        <begin position="35"/>
        <end position="48"/>
    </location>
</feature>
<proteinExistence type="predicted"/>
<dbReference type="AlphaFoldDB" id="A0AAN6FZL9"/>
<protein>
    <recommendedName>
        <fullName evidence="2">BTB domain-containing protein</fullName>
    </recommendedName>
</protein>
<evidence type="ECO:0000256" key="1">
    <source>
        <dbReference type="SAM" id="MobiDB-lite"/>
    </source>
</evidence>
<dbReference type="InterPro" id="IPR011333">
    <property type="entry name" value="SKP1/BTB/POZ_sf"/>
</dbReference>
<name>A0AAN6FZL9_9PEZI</name>
<reference evidence="3" key="1">
    <citation type="submission" date="2021-12" db="EMBL/GenBank/DDBJ databases">
        <title>Black yeast isolated from Biological Soil Crust.</title>
        <authorList>
            <person name="Kurbessoian T."/>
        </authorList>
    </citation>
    <scope>NUCLEOTIDE SEQUENCE</scope>
    <source>
        <strain evidence="3">CCFEE 5208</strain>
    </source>
</reference>
<gene>
    <name evidence="3" type="ORF">LTR82_000927</name>
</gene>
<dbReference type="Proteomes" id="UP001168146">
    <property type="component" value="Unassembled WGS sequence"/>
</dbReference>
<evidence type="ECO:0000313" key="4">
    <source>
        <dbReference type="Proteomes" id="UP001168146"/>
    </source>
</evidence>
<feature type="region of interest" description="Disordered" evidence="1">
    <location>
        <begin position="35"/>
        <end position="60"/>
    </location>
</feature>
<sequence length="236" mass="26122">MCVFKNTSSGNDINTLGHTQRVELPALLLDTALSAGSTPHSSKMQSSKRPADVETQRPAKQAKMSRFTFTQTVEVIVGDAETKFFVHLSIIMERSPFFDAALTRWKKAGEPTTLADDEPEIFDYYLSLLYAGSYQSHRAGIHDGDVDIASLLKVYILADKVGDLTNANQVIDRLYRILWESVPTLHKVVPAWRSTPPGSPLRRLLVDAFTSRADPEALSKQLEHASIPKDLVVAIA</sequence>
<organism evidence="3 4">
    <name type="scientific">Friedmanniomyces endolithicus</name>
    <dbReference type="NCBI Taxonomy" id="329885"/>
    <lineage>
        <taxon>Eukaryota</taxon>
        <taxon>Fungi</taxon>
        <taxon>Dikarya</taxon>
        <taxon>Ascomycota</taxon>
        <taxon>Pezizomycotina</taxon>
        <taxon>Dothideomycetes</taxon>
        <taxon>Dothideomycetidae</taxon>
        <taxon>Mycosphaerellales</taxon>
        <taxon>Teratosphaeriaceae</taxon>
        <taxon>Friedmanniomyces</taxon>
    </lineage>
</organism>
<feature type="domain" description="BTB" evidence="2">
    <location>
        <begin position="71"/>
        <end position="138"/>
    </location>
</feature>
<dbReference type="PANTHER" id="PTHR47843:SF2">
    <property type="entry name" value="BTB DOMAIN-CONTAINING PROTEIN"/>
    <property type="match status" value="1"/>
</dbReference>
<dbReference type="Pfam" id="PF00651">
    <property type="entry name" value="BTB"/>
    <property type="match status" value="1"/>
</dbReference>
<dbReference type="PROSITE" id="PS50097">
    <property type="entry name" value="BTB"/>
    <property type="match status" value="1"/>
</dbReference>
<dbReference type="PANTHER" id="PTHR47843">
    <property type="entry name" value="BTB DOMAIN-CONTAINING PROTEIN-RELATED"/>
    <property type="match status" value="1"/>
</dbReference>
<evidence type="ECO:0000259" key="2">
    <source>
        <dbReference type="PROSITE" id="PS50097"/>
    </source>
</evidence>
<dbReference type="EMBL" id="JASUXU010000002">
    <property type="protein sequence ID" value="KAK0327412.1"/>
    <property type="molecule type" value="Genomic_DNA"/>
</dbReference>
<evidence type="ECO:0000313" key="3">
    <source>
        <dbReference type="EMBL" id="KAK0327412.1"/>
    </source>
</evidence>
<dbReference type="CDD" id="cd18186">
    <property type="entry name" value="BTB_POZ_ZBTB_KLHL-like"/>
    <property type="match status" value="1"/>
</dbReference>
<comment type="caution">
    <text evidence="3">The sequence shown here is derived from an EMBL/GenBank/DDBJ whole genome shotgun (WGS) entry which is preliminary data.</text>
</comment>
<dbReference type="SUPFAM" id="SSF54695">
    <property type="entry name" value="POZ domain"/>
    <property type="match status" value="1"/>
</dbReference>
<dbReference type="InterPro" id="IPR000210">
    <property type="entry name" value="BTB/POZ_dom"/>
</dbReference>